<feature type="binding site" evidence="2">
    <location>
        <position position="246"/>
    </location>
    <ligand>
        <name>a divalent metal cation</name>
        <dbReference type="ChEBI" id="CHEBI:60240"/>
        <label>1</label>
    </ligand>
</feature>
<sequence>MISKEEAKQQDQSKKAQKNKNKKKEAKGNNKKNQKDVDSDDDFLDQLIQQNQEAQKQQQIQQQQQQQQIIQDKKKQLGPDYVDGDPITNSRFVDNSGIRKLGNWEEKEWNQTQPPTIPVSKQFPQGVYPKGQEIPYLGEKSSRISKDEMREKDLIHEHQLQSLRKAAECHRQVRQYAQAKLLKPGNKLIDICEKLEDMNRYLVEENGLNAGIAFPTGCSLNFCAAHYTPNNGDNTILTYDDVCKIDFGTQVDGWIIDCAFTVAFNPVYDTLLQAAKDATDTGIKNSGIDVRLGDVGAAIQETMESYEVEIGGKVYKVKSVKNLNGHLICKYHIHGGKSVPIVKSNDNTLMREGELYAIETFGSTGKGYVNEDLECSHYMKDFYAKPTAVRVPKAKSLLTHIDSHYDTLAFCRRFLDRDGQSNYLLGLKNLCDLGIVNPYPPLCDIRGSYVSQYEHTIFLKPSCIEVISRGDDY</sequence>
<feature type="binding site" evidence="2">
    <location>
        <position position="454"/>
    </location>
    <ligand>
        <name>a divalent metal cation</name>
        <dbReference type="ChEBI" id="CHEBI:60240"/>
        <label>2</label>
        <note>catalytic</note>
    </ligand>
</feature>
<feature type="binding site" evidence="2">
    <location>
        <position position="257"/>
    </location>
    <ligand>
        <name>a divalent metal cation</name>
        <dbReference type="ChEBI" id="CHEBI:60240"/>
        <label>2</label>
        <note>catalytic</note>
    </ligand>
</feature>
<feature type="compositionally biased region" description="Basic residues" evidence="3">
    <location>
        <begin position="15"/>
        <end position="32"/>
    </location>
</feature>
<feature type="domain" description="Peptidase M24" evidence="4">
    <location>
        <begin position="162"/>
        <end position="362"/>
    </location>
</feature>
<feature type="binding site" evidence="2">
    <location>
        <position position="326"/>
    </location>
    <ligand>
        <name>a divalent metal cation</name>
        <dbReference type="ChEBI" id="CHEBI:60240"/>
        <label>2</label>
        <note>catalytic</note>
    </ligand>
</feature>
<accession>A0A8S1YJI1</accession>
<feature type="region of interest" description="Disordered" evidence="3">
    <location>
        <begin position="1"/>
        <end position="88"/>
    </location>
</feature>
<proteinExistence type="inferred from homology"/>
<feature type="binding site" evidence="2">
    <location>
        <position position="257"/>
    </location>
    <ligand>
        <name>a divalent metal cation</name>
        <dbReference type="ChEBI" id="CHEBI:60240"/>
        <label>1</label>
    </ligand>
</feature>
<reference evidence="5" key="1">
    <citation type="submission" date="2021-01" db="EMBL/GenBank/DDBJ databases">
        <authorList>
            <consortium name="Genoscope - CEA"/>
            <person name="William W."/>
        </authorList>
    </citation>
    <scope>NUCLEOTIDE SEQUENCE</scope>
</reference>
<comment type="subcellular location">
    <subcellularLocation>
        <location evidence="2">Cytoplasm</location>
    </subcellularLocation>
</comment>
<feature type="binding site" evidence="2">
    <location>
        <position position="454"/>
    </location>
    <ligand>
        <name>a divalent metal cation</name>
        <dbReference type="ChEBI" id="CHEBI:60240"/>
        <label>1</label>
    </ligand>
</feature>
<dbReference type="InterPro" id="IPR018349">
    <property type="entry name" value="Pept_M24A_MAP2_BS"/>
</dbReference>
<gene>
    <name evidence="5" type="ORF">POCTA_138.1.T1620072</name>
</gene>
<comment type="catalytic activity">
    <reaction evidence="2">
        <text>Release of N-terminal amino acids, preferentially methionine, from peptides and arylamides.</text>
        <dbReference type="EC" id="3.4.11.18"/>
    </reaction>
</comment>
<dbReference type="PANTHER" id="PTHR45777">
    <property type="entry name" value="METHIONINE AMINOPEPTIDASE 2"/>
    <property type="match status" value="1"/>
</dbReference>
<comment type="similarity">
    <text evidence="2">Belongs to the peptidase M24A family. Methionine aminopeptidase eukaryotic type 2 subfamily.</text>
</comment>
<dbReference type="InterPro" id="IPR050247">
    <property type="entry name" value="Met_Aminopeptidase_Type2"/>
</dbReference>
<organism evidence="5 6">
    <name type="scientific">Paramecium octaurelia</name>
    <dbReference type="NCBI Taxonomy" id="43137"/>
    <lineage>
        <taxon>Eukaryota</taxon>
        <taxon>Sar</taxon>
        <taxon>Alveolata</taxon>
        <taxon>Ciliophora</taxon>
        <taxon>Intramacronucleata</taxon>
        <taxon>Oligohymenophorea</taxon>
        <taxon>Peniculida</taxon>
        <taxon>Parameciidae</taxon>
        <taxon>Paramecium</taxon>
    </lineage>
</organism>
<feature type="binding site" evidence="2">
    <location>
        <position position="334"/>
    </location>
    <ligand>
        <name>substrate</name>
    </ligand>
</feature>
<dbReference type="InterPro" id="IPR002468">
    <property type="entry name" value="Pept_M24A_MAP2"/>
</dbReference>
<dbReference type="PANTHER" id="PTHR45777:SF2">
    <property type="entry name" value="METHIONINE AMINOPEPTIDASE 2"/>
    <property type="match status" value="1"/>
</dbReference>
<evidence type="ECO:0000256" key="2">
    <source>
        <dbReference type="HAMAP-Rule" id="MF_03175"/>
    </source>
</evidence>
<dbReference type="EMBL" id="CAJJDP010000164">
    <property type="protein sequence ID" value="CAD8213561.1"/>
    <property type="molecule type" value="Genomic_DNA"/>
</dbReference>
<comment type="caution">
    <text evidence="5">The sequence shown here is derived from an EMBL/GenBank/DDBJ whole genome shotgun (WGS) entry which is preliminary data.</text>
</comment>
<feature type="compositionally biased region" description="Basic and acidic residues" evidence="3">
    <location>
        <begin position="1"/>
        <end position="14"/>
    </location>
</feature>
<keyword evidence="2" id="KW-0031">Aminopeptidase</keyword>
<dbReference type="CDD" id="cd01088">
    <property type="entry name" value="MetAP2"/>
    <property type="match status" value="1"/>
</dbReference>
<evidence type="ECO:0000313" key="6">
    <source>
        <dbReference type="Proteomes" id="UP000683925"/>
    </source>
</evidence>
<keyword evidence="2" id="KW-0963">Cytoplasm</keyword>
<feature type="binding site" evidence="2">
    <location>
        <position position="226"/>
    </location>
    <ligand>
        <name>substrate</name>
    </ligand>
</feature>
<dbReference type="OMA" id="GNGWVYD"/>
<keyword evidence="2" id="KW-0479">Metal-binding</keyword>
<dbReference type="GO" id="GO:0006508">
    <property type="term" value="P:proteolysis"/>
    <property type="evidence" value="ECO:0007669"/>
    <property type="project" value="UniProtKB-KW"/>
</dbReference>
<dbReference type="GO" id="GO:0005737">
    <property type="term" value="C:cytoplasm"/>
    <property type="evidence" value="ECO:0007669"/>
    <property type="project" value="UniProtKB-SubCell"/>
</dbReference>
<dbReference type="AlphaFoldDB" id="A0A8S1YJI1"/>
<keyword evidence="6" id="KW-1185">Reference proteome</keyword>
<dbReference type="GO" id="GO:0070006">
    <property type="term" value="F:metalloaminopeptidase activity"/>
    <property type="evidence" value="ECO:0007669"/>
    <property type="project" value="UniProtKB-UniRule"/>
</dbReference>
<keyword evidence="2" id="KW-0645">Protease</keyword>
<dbReference type="HAMAP" id="MF_03175">
    <property type="entry name" value="MetAP_2_euk"/>
    <property type="match status" value="1"/>
</dbReference>
<dbReference type="GO" id="GO:0046872">
    <property type="term" value="F:metal ion binding"/>
    <property type="evidence" value="ECO:0007669"/>
    <property type="project" value="UniProtKB-UniRule"/>
</dbReference>
<dbReference type="Proteomes" id="UP000683925">
    <property type="component" value="Unassembled WGS sequence"/>
</dbReference>
<dbReference type="InterPro" id="IPR000994">
    <property type="entry name" value="Pept_M24"/>
</dbReference>
<name>A0A8S1YJI1_PAROT</name>
<dbReference type="PROSITE" id="PS01202">
    <property type="entry name" value="MAP_2"/>
    <property type="match status" value="1"/>
</dbReference>
<dbReference type="NCBIfam" id="TIGR00501">
    <property type="entry name" value="met_pdase_II"/>
    <property type="match status" value="1"/>
</dbReference>
<feature type="binding site" evidence="2">
    <location>
        <position position="359"/>
    </location>
    <ligand>
        <name>a divalent metal cation</name>
        <dbReference type="ChEBI" id="CHEBI:60240"/>
        <label>2</label>
        <note>catalytic</note>
    </ligand>
</feature>
<keyword evidence="1 2" id="KW-0378">Hydrolase</keyword>
<dbReference type="OrthoDB" id="7848262at2759"/>
<evidence type="ECO:0000256" key="1">
    <source>
        <dbReference type="ARBA" id="ARBA00022801"/>
    </source>
</evidence>
<evidence type="ECO:0000313" key="5">
    <source>
        <dbReference type="EMBL" id="CAD8213561.1"/>
    </source>
</evidence>
<feature type="compositionally biased region" description="Low complexity" evidence="3">
    <location>
        <begin position="45"/>
        <end position="70"/>
    </location>
</feature>
<comment type="function">
    <text evidence="2">Cotranslationally removes the N-terminal methionine from nascent proteins. The N-terminal methionine is often cleaved when the second residue in the primary sequence is small and uncharged (Met-Ala-, Cys, Gly, Pro, Ser, Thr, or Val).</text>
</comment>
<protein>
    <recommendedName>
        <fullName evidence="2">Methionine aminopeptidase 2</fullName>
        <shortName evidence="2">MAP 2</shortName>
        <shortName evidence="2">MetAP 2</shortName>
        <ecNumber evidence="2">3.4.11.18</ecNumber>
    </recommendedName>
    <alternativeName>
        <fullName evidence="2">Peptidase M</fullName>
    </alternativeName>
</protein>
<comment type="cofactor">
    <cofactor evidence="2">
        <name>Co(2+)</name>
        <dbReference type="ChEBI" id="CHEBI:48828"/>
    </cofactor>
    <cofactor evidence="2">
        <name>Zn(2+)</name>
        <dbReference type="ChEBI" id="CHEBI:29105"/>
    </cofactor>
    <cofactor evidence="2">
        <name>Mn(2+)</name>
        <dbReference type="ChEBI" id="CHEBI:29035"/>
    </cofactor>
    <cofactor evidence="2">
        <name>Fe(2+)</name>
        <dbReference type="ChEBI" id="CHEBI:29033"/>
    </cofactor>
    <text evidence="2">Binds 2 divalent metal cations per subunit. Has a high-affinity and a low affinity metal-binding site. The true nature of the physiological cofactor is under debate. The enzyme is active with cobalt, zinc, manganese or divalent iron ions. Most likely, methionine aminopeptidases function as mononuclear Fe(2+)-metalloproteases under physiological conditions, and the catalytically relevant metal-binding site has been assigned to the histidine-containing high-affinity site.</text>
</comment>
<dbReference type="EC" id="3.4.11.18" evidence="2"/>
<evidence type="ECO:0000256" key="3">
    <source>
        <dbReference type="SAM" id="MobiDB-lite"/>
    </source>
</evidence>
<dbReference type="GO" id="GO:0004239">
    <property type="term" value="F:initiator methionyl aminopeptidase activity"/>
    <property type="evidence" value="ECO:0007669"/>
    <property type="project" value="UniProtKB-UniRule"/>
</dbReference>
<dbReference type="Pfam" id="PF00557">
    <property type="entry name" value="Peptidase_M24"/>
    <property type="match status" value="1"/>
</dbReference>
<evidence type="ECO:0000259" key="4">
    <source>
        <dbReference type="Pfam" id="PF00557"/>
    </source>
</evidence>